<dbReference type="InterPro" id="IPR000832">
    <property type="entry name" value="GPCR_2_secretin-like"/>
</dbReference>
<dbReference type="PANTHER" id="PTHR45902">
    <property type="entry name" value="LATROPHILIN RECEPTOR-LIKE PROTEIN A"/>
    <property type="match status" value="1"/>
</dbReference>
<keyword evidence="4 5" id="KW-0472">Membrane</keyword>
<sequence length="945" mass="109854">MSKYFLLCGGEYFCNDPKQYHGWDISVNYKYRHLGLCPDCMCDKDCVLRGDCCPDLFFSLPELVCVNRTIINGNYDKNRTEQYSALMVSSCPKNSDRDQRERCTSLTDTKSRLGNFPVTGSGDNFPLTFYNKYCAECNNVTNYTSWTLDIDCNLFADFNFLSSLDDIIETAISRKCVFQAFHEIQGREIKEENCFDISENSILKTKCNETGEWRNFDPDIQRACESSLKTKFKVFKNVFCYMCNPSGQNFMEDIYETCNETGQWHVFDRNLKRACDELSQSEATFPFKNIFCYLCNRGMAAKKPFVDVYSFPQEISLKDTNYPYLYKVDIFAFDLEYFKYKLQKRISEEQNLYFEKFEISSFRNKLGEKINLTNLLLQGLALDGKMDVCKSRHMLLPFNASKSCECDPGCFFAYRKCRNITCYSGKYLNGEVCLPLLQITQNLRFSLKVRLGVYYKDSHSKIAFWPKPFERIKSDLEFHLAIDGILKYDIVATTEKFENPEKEIDFVCWIVKFEIFIYSSAPRLHVEESLLEFKTRLLDGCNMEDPNEQLMFRRLSRDFTNPYENALSTPYHIRIKYFQARISNILLCRQIELTEEEYNTSDGNPEVLLLRSGIYLPYDEFDRVPDGSVRVCLEDLQKRQYFIDGYHDGTLANLQLKNLWIMSLICSVISLISLLLSLIIYLSFPVLHTTPGKLLIIMMVSLFITLCFLQLSYFVANSNAGCLAVAVILHFSWLSVFTSMLTTNFHMFRTFSTTEPHRHSSGRFFDKTVLRYEIFIVGLPILFIAVNASLSWFINSDNNLGYGGRKCFINDRYLLISTFIFPIGLICILNIFFFFITIHAIHKTPNPESTHQRRSEMTIYLRLTSITGISWTLQIIDSFLPVSVFTFFSTFLNSLQGFFVFLAFIANKRTIKLIRDKISKQKENITTSDRLTEVNSKDIKQSSCV</sequence>
<evidence type="ECO:0000256" key="4">
    <source>
        <dbReference type="ARBA" id="ARBA00023136"/>
    </source>
</evidence>
<protein>
    <recommendedName>
        <fullName evidence="6">G-protein coupled receptors family 2 profile 2 domain-containing protein</fullName>
    </recommendedName>
</protein>
<evidence type="ECO:0000256" key="2">
    <source>
        <dbReference type="ARBA" id="ARBA00022692"/>
    </source>
</evidence>
<evidence type="ECO:0000256" key="1">
    <source>
        <dbReference type="ARBA" id="ARBA00004141"/>
    </source>
</evidence>
<feature type="transmembrane region" description="Helical" evidence="5">
    <location>
        <begin position="694"/>
        <end position="715"/>
    </location>
</feature>
<evidence type="ECO:0000259" key="6">
    <source>
        <dbReference type="PROSITE" id="PS50261"/>
    </source>
</evidence>
<keyword evidence="2 5" id="KW-0812">Transmembrane</keyword>
<name>A0AA88YD44_PINIB</name>
<comment type="subcellular location">
    <subcellularLocation>
        <location evidence="1">Membrane</location>
        <topology evidence="1">Multi-pass membrane protein</topology>
    </subcellularLocation>
</comment>
<feature type="transmembrane region" description="Helical" evidence="5">
    <location>
        <begin position="727"/>
        <end position="748"/>
    </location>
</feature>
<gene>
    <name evidence="7" type="ORF">FSP39_014141</name>
</gene>
<feature type="transmembrane region" description="Helical" evidence="5">
    <location>
        <begin position="659"/>
        <end position="682"/>
    </location>
</feature>
<feature type="domain" description="G-protein coupled receptors family 2 profile 2" evidence="6">
    <location>
        <begin position="659"/>
        <end position="908"/>
    </location>
</feature>
<dbReference type="Pfam" id="PF00002">
    <property type="entry name" value="7tm_2"/>
    <property type="match status" value="1"/>
</dbReference>
<organism evidence="7 8">
    <name type="scientific">Pinctada imbricata</name>
    <name type="common">Atlantic pearl-oyster</name>
    <name type="synonym">Pinctada martensii</name>
    <dbReference type="NCBI Taxonomy" id="66713"/>
    <lineage>
        <taxon>Eukaryota</taxon>
        <taxon>Metazoa</taxon>
        <taxon>Spiralia</taxon>
        <taxon>Lophotrochozoa</taxon>
        <taxon>Mollusca</taxon>
        <taxon>Bivalvia</taxon>
        <taxon>Autobranchia</taxon>
        <taxon>Pteriomorphia</taxon>
        <taxon>Pterioida</taxon>
        <taxon>Pterioidea</taxon>
        <taxon>Pteriidae</taxon>
        <taxon>Pinctada</taxon>
    </lineage>
</organism>
<accession>A0AA88YD44</accession>
<feature type="transmembrane region" description="Helical" evidence="5">
    <location>
        <begin position="882"/>
        <end position="905"/>
    </location>
</feature>
<dbReference type="GO" id="GO:0004930">
    <property type="term" value="F:G protein-coupled receptor activity"/>
    <property type="evidence" value="ECO:0007669"/>
    <property type="project" value="InterPro"/>
</dbReference>
<evidence type="ECO:0000256" key="3">
    <source>
        <dbReference type="ARBA" id="ARBA00022989"/>
    </source>
</evidence>
<feature type="transmembrane region" description="Helical" evidence="5">
    <location>
        <begin position="859"/>
        <end position="876"/>
    </location>
</feature>
<evidence type="ECO:0000313" key="8">
    <source>
        <dbReference type="Proteomes" id="UP001186944"/>
    </source>
</evidence>
<dbReference type="PROSITE" id="PS50261">
    <property type="entry name" value="G_PROTEIN_RECEP_F2_4"/>
    <property type="match status" value="1"/>
</dbReference>
<dbReference type="PANTHER" id="PTHR45902:SF1">
    <property type="entry name" value="LATROPHILIN RECEPTOR-LIKE PROTEIN A"/>
    <property type="match status" value="1"/>
</dbReference>
<dbReference type="SUPFAM" id="SSF81321">
    <property type="entry name" value="Family A G protein-coupled receptor-like"/>
    <property type="match status" value="1"/>
</dbReference>
<reference evidence="7" key="1">
    <citation type="submission" date="2019-08" db="EMBL/GenBank/DDBJ databases">
        <title>The improved chromosome-level genome for the pearl oyster Pinctada fucata martensii using PacBio sequencing and Hi-C.</title>
        <authorList>
            <person name="Zheng Z."/>
        </authorList>
    </citation>
    <scope>NUCLEOTIDE SEQUENCE</scope>
    <source>
        <strain evidence="7">ZZ-2019</strain>
        <tissue evidence="7">Adductor muscle</tissue>
    </source>
</reference>
<feature type="transmembrane region" description="Helical" evidence="5">
    <location>
        <begin position="814"/>
        <end position="838"/>
    </location>
</feature>
<feature type="transmembrane region" description="Helical" evidence="5">
    <location>
        <begin position="769"/>
        <end position="794"/>
    </location>
</feature>
<evidence type="ECO:0000256" key="5">
    <source>
        <dbReference type="SAM" id="Phobius"/>
    </source>
</evidence>
<dbReference type="CDD" id="cd15039">
    <property type="entry name" value="7tmB3_Methuselah-like"/>
    <property type="match status" value="1"/>
</dbReference>
<keyword evidence="8" id="KW-1185">Reference proteome</keyword>
<dbReference type="GO" id="GO:0007166">
    <property type="term" value="P:cell surface receptor signaling pathway"/>
    <property type="evidence" value="ECO:0007669"/>
    <property type="project" value="InterPro"/>
</dbReference>
<comment type="caution">
    <text evidence="7">The sequence shown here is derived from an EMBL/GenBank/DDBJ whole genome shotgun (WGS) entry which is preliminary data.</text>
</comment>
<dbReference type="Proteomes" id="UP001186944">
    <property type="component" value="Unassembled WGS sequence"/>
</dbReference>
<dbReference type="GO" id="GO:0016020">
    <property type="term" value="C:membrane"/>
    <property type="evidence" value="ECO:0007669"/>
    <property type="project" value="UniProtKB-SubCell"/>
</dbReference>
<dbReference type="InterPro" id="IPR053231">
    <property type="entry name" value="GPCR_LN-TM7"/>
</dbReference>
<keyword evidence="3 5" id="KW-1133">Transmembrane helix</keyword>
<proteinExistence type="predicted"/>
<dbReference type="EMBL" id="VSWD01000005">
    <property type="protein sequence ID" value="KAK3102820.1"/>
    <property type="molecule type" value="Genomic_DNA"/>
</dbReference>
<dbReference type="InterPro" id="IPR017981">
    <property type="entry name" value="GPCR_2-like_7TM"/>
</dbReference>
<dbReference type="AlphaFoldDB" id="A0AA88YD44"/>
<dbReference type="Gene3D" id="1.20.1070.10">
    <property type="entry name" value="Rhodopsin 7-helix transmembrane proteins"/>
    <property type="match status" value="1"/>
</dbReference>
<evidence type="ECO:0000313" key="7">
    <source>
        <dbReference type="EMBL" id="KAK3102820.1"/>
    </source>
</evidence>